<dbReference type="STRING" id="1802319.A2928_01430"/>
<dbReference type="Gene3D" id="3.30.70.2650">
    <property type="match status" value="1"/>
</dbReference>
<protein>
    <recommendedName>
        <fullName evidence="1">Transcriptional repressor PaaX-like central Cas2-like domain-containing protein</fullName>
    </recommendedName>
</protein>
<reference evidence="2 3" key="1">
    <citation type="journal article" date="2016" name="Nat. Commun.">
        <title>Thousands of microbial genomes shed light on interconnected biogeochemical processes in an aquifer system.</title>
        <authorList>
            <person name="Anantharaman K."/>
            <person name="Brown C.T."/>
            <person name="Hug L.A."/>
            <person name="Sharon I."/>
            <person name="Castelle C.J."/>
            <person name="Probst A.J."/>
            <person name="Thomas B.C."/>
            <person name="Singh A."/>
            <person name="Wilkins M.J."/>
            <person name="Karaoz U."/>
            <person name="Brodie E.L."/>
            <person name="Williams K.H."/>
            <person name="Hubbard S.S."/>
            <person name="Banfield J.F."/>
        </authorList>
    </citation>
    <scope>NUCLEOTIDE SEQUENCE [LARGE SCALE GENOMIC DNA]</scope>
</reference>
<organism evidence="2 3">
    <name type="scientific">Candidatus Taylorbacteria bacterium RIFCSPLOWO2_01_FULL_45_15b</name>
    <dbReference type="NCBI Taxonomy" id="1802319"/>
    <lineage>
        <taxon>Bacteria</taxon>
        <taxon>Candidatus Tayloriibacteriota</taxon>
    </lineage>
</organism>
<proteinExistence type="predicted"/>
<gene>
    <name evidence="2" type="ORF">A2928_01430</name>
</gene>
<accession>A0A1G2N7M8</accession>
<dbReference type="InterPro" id="IPR048846">
    <property type="entry name" value="PaaX-like_central"/>
</dbReference>
<evidence type="ECO:0000313" key="3">
    <source>
        <dbReference type="Proteomes" id="UP000176221"/>
    </source>
</evidence>
<feature type="domain" description="Transcriptional repressor PaaX-like central Cas2-like" evidence="1">
    <location>
        <begin position="114"/>
        <end position="187"/>
    </location>
</feature>
<comment type="caution">
    <text evidence="2">The sequence shown here is derived from an EMBL/GenBank/DDBJ whole genome shotgun (WGS) entry which is preliminary data.</text>
</comment>
<evidence type="ECO:0000259" key="1">
    <source>
        <dbReference type="Pfam" id="PF20803"/>
    </source>
</evidence>
<evidence type="ECO:0000313" key="2">
    <source>
        <dbReference type="EMBL" id="OHA32125.1"/>
    </source>
</evidence>
<dbReference type="AlphaFoldDB" id="A0A1G2N7M8"/>
<dbReference type="Proteomes" id="UP000176221">
    <property type="component" value="Unassembled WGS sequence"/>
</dbReference>
<sequence length="199" mass="23643">MKSGGIKTTEEKVPKKMVRIGPVQEKILLLLLGGLTLGLTYSPKRYYRIVKEMRREWKNINARSLNNSIHDLYRSKLITMKEKADRTLTITLNESGKISAITRHLSKVEIPRMEKWDKKWRLLLFDVPQSMKKSRDAFRFHIKRMGFIEFQKSVFICPWECKKDVDFVIEFHGLRRFARYLIADSFDNEIDLKRQFGMI</sequence>
<name>A0A1G2N7M8_9BACT</name>
<dbReference type="EMBL" id="MHRX01000053">
    <property type="protein sequence ID" value="OHA32125.1"/>
    <property type="molecule type" value="Genomic_DNA"/>
</dbReference>
<dbReference type="Pfam" id="PF20803">
    <property type="entry name" value="PaaX_M"/>
    <property type="match status" value="1"/>
</dbReference>